<protein>
    <recommendedName>
        <fullName evidence="3">Tetratricopeptide repeat protein</fullName>
    </recommendedName>
</protein>
<dbReference type="EMBL" id="JAPDDR010000004">
    <property type="protein sequence ID" value="MCW1913777.1"/>
    <property type="molecule type" value="Genomic_DNA"/>
</dbReference>
<comment type="caution">
    <text evidence="1">The sequence shown here is derived from an EMBL/GenBank/DDBJ whole genome shotgun (WGS) entry which is preliminary data.</text>
</comment>
<dbReference type="Proteomes" id="UP001165653">
    <property type="component" value="Unassembled WGS sequence"/>
</dbReference>
<organism evidence="1 2">
    <name type="scientific">Luteolibacter rhizosphaerae</name>
    <dbReference type="NCBI Taxonomy" id="2989719"/>
    <lineage>
        <taxon>Bacteria</taxon>
        <taxon>Pseudomonadati</taxon>
        <taxon>Verrucomicrobiota</taxon>
        <taxon>Verrucomicrobiia</taxon>
        <taxon>Verrucomicrobiales</taxon>
        <taxon>Verrucomicrobiaceae</taxon>
        <taxon>Luteolibacter</taxon>
    </lineage>
</organism>
<keyword evidence="2" id="KW-1185">Reference proteome</keyword>
<sequence length="435" mass="49704">MQVTPPQDQNDKGNFQQVIMDFAESVESILVSIDPVLTAMKREAEEYFAPINQMMERLVPVMPENPGETSSFALHPEDKPNFSRHHRLYIRRLKARSLMQRSLLISIISQYDAFIASLLRETYIAHPTRIDQSGKTFTLSDIEKMGGLTAVRERIIEDDIDDFLRKSHYEQIEKLKTAYRLPADLLKEELPGFVEAAQRRHLFVHNDGRVGRRYITNCQEAGYKLADGIEIGSALDAGSEYLIGIAELVYAVGLKIGFGVWLQIYKGDKDLAGQSANSLAFDLISNDRHSLAARLIEYALIKPNVFLERLERCLVINLAQAYKWMGENEKALAVINRKDWSAMPDDLRIGELLIRDDFDTACILVRRLKAATDFEAVNYQQWPIFRDLIKQPLFLETFREVYGQEFIESVVPEAVLRDDITQGVHADIAPHEETK</sequence>
<gene>
    <name evidence="1" type="ORF">OJ996_09335</name>
</gene>
<accession>A0ABT3G1S2</accession>
<dbReference type="RefSeq" id="WP_264513278.1">
    <property type="nucleotide sequence ID" value="NZ_JAPDDR010000004.1"/>
</dbReference>
<name>A0ABT3G1S2_9BACT</name>
<reference evidence="1" key="1">
    <citation type="submission" date="2022-10" db="EMBL/GenBank/DDBJ databases">
        <title>Luteolibacter sp. GHJ8, whole genome shotgun sequencing project.</title>
        <authorList>
            <person name="Zhao G."/>
            <person name="Shen L."/>
        </authorList>
    </citation>
    <scope>NUCLEOTIDE SEQUENCE</scope>
    <source>
        <strain evidence="1">GHJ8</strain>
    </source>
</reference>
<evidence type="ECO:0000313" key="1">
    <source>
        <dbReference type="EMBL" id="MCW1913777.1"/>
    </source>
</evidence>
<proteinExistence type="predicted"/>
<evidence type="ECO:0000313" key="2">
    <source>
        <dbReference type="Proteomes" id="UP001165653"/>
    </source>
</evidence>
<evidence type="ECO:0008006" key="3">
    <source>
        <dbReference type="Google" id="ProtNLM"/>
    </source>
</evidence>